<name>A0ABZ0IK96_9BACT</name>
<organism evidence="1 2">
    <name type="scientific">Imperialibacter roseus</name>
    <dbReference type="NCBI Taxonomy" id="1324217"/>
    <lineage>
        <taxon>Bacteria</taxon>
        <taxon>Pseudomonadati</taxon>
        <taxon>Bacteroidota</taxon>
        <taxon>Cytophagia</taxon>
        <taxon>Cytophagales</taxon>
        <taxon>Flammeovirgaceae</taxon>
        <taxon>Imperialibacter</taxon>
    </lineage>
</organism>
<dbReference type="Pfam" id="PF09970">
    <property type="entry name" value="DUF2204"/>
    <property type="match status" value="1"/>
</dbReference>
<evidence type="ECO:0008006" key="3">
    <source>
        <dbReference type="Google" id="ProtNLM"/>
    </source>
</evidence>
<dbReference type="Gene3D" id="3.30.460.40">
    <property type="match status" value="1"/>
</dbReference>
<gene>
    <name evidence="1" type="ORF">RT717_18630</name>
</gene>
<accession>A0ABZ0IK96</accession>
<dbReference type="SUPFAM" id="SSF81301">
    <property type="entry name" value="Nucleotidyltransferase"/>
    <property type="match status" value="1"/>
</dbReference>
<evidence type="ECO:0000313" key="1">
    <source>
        <dbReference type="EMBL" id="WOK05101.1"/>
    </source>
</evidence>
<dbReference type="EMBL" id="CP136051">
    <property type="protein sequence ID" value="WOK05101.1"/>
    <property type="molecule type" value="Genomic_DNA"/>
</dbReference>
<evidence type="ECO:0000313" key="2">
    <source>
        <dbReference type="Proteomes" id="UP001302349"/>
    </source>
</evidence>
<dbReference type="Proteomes" id="UP001302349">
    <property type="component" value="Chromosome"/>
</dbReference>
<dbReference type="RefSeq" id="WP_317487894.1">
    <property type="nucleotide sequence ID" value="NZ_CP136051.1"/>
</dbReference>
<proteinExistence type="predicted"/>
<sequence length="155" mass="17657">MTNELPEFLRVIDSLNKHQVLYMVIGGFAVNYYGHSRATGDIDLYLKDSMENRQNLINAIESLGYGRFESLLHVPMIAGYCEIMMDDGMYVDLMAQIPGIDPLAFDADLAQCEKAIIQGVSVFYIGFRQLLKNKESTGRNKDLLDLEELRKIRKD</sequence>
<dbReference type="InterPro" id="IPR018700">
    <property type="entry name" value="DUF2204"/>
</dbReference>
<dbReference type="InterPro" id="IPR043519">
    <property type="entry name" value="NT_sf"/>
</dbReference>
<reference evidence="1 2" key="1">
    <citation type="journal article" date="2023" name="Microbiol. Resour. Announc.">
        <title>Complete Genome Sequence of Imperialibacter roseus strain P4T.</title>
        <authorList>
            <person name="Tizabi D.R."/>
            <person name="Bachvaroff T."/>
            <person name="Hill R.T."/>
        </authorList>
    </citation>
    <scope>NUCLEOTIDE SEQUENCE [LARGE SCALE GENOMIC DNA]</scope>
    <source>
        <strain evidence="1 2">P4T</strain>
    </source>
</reference>
<protein>
    <recommendedName>
        <fullName evidence="3">Nucleotidyltransferase</fullName>
    </recommendedName>
</protein>
<keyword evidence="2" id="KW-1185">Reference proteome</keyword>